<dbReference type="GeneID" id="10499690"/>
<dbReference type="PANTHER" id="PTHR18804">
    <property type="entry name" value="RIBOSOMAL PROTEIN"/>
    <property type="match status" value="1"/>
</dbReference>
<dbReference type="InterPro" id="IPR052010">
    <property type="entry name" value="Ribosomal_LSU_bL36"/>
</dbReference>
<accession>F0ZEW3</accession>
<keyword evidence="3 4" id="KW-0687">Ribonucleoprotein</keyword>
<keyword evidence="6" id="KW-1185">Reference proteome</keyword>
<sequence length="56" mass="6796">MRHVSALKKLCRFCQTIRRGKNVFVYCKVNARHKQKQGWVSSYYYCYYLNNSKTLI</sequence>
<proteinExistence type="inferred from homology"/>
<dbReference type="AlphaFoldDB" id="F0ZEW3"/>
<dbReference type="KEGG" id="dpp:DICPUDRAFT_30169"/>
<dbReference type="GO" id="GO:0005840">
    <property type="term" value="C:ribosome"/>
    <property type="evidence" value="ECO:0007669"/>
    <property type="project" value="UniProtKB-KW"/>
</dbReference>
<gene>
    <name evidence="5" type="ORF">DICPUDRAFT_30169</name>
</gene>
<dbReference type="VEuPathDB" id="AmoebaDB:DICPUDRAFT_30169"/>
<dbReference type="GO" id="GO:1990904">
    <property type="term" value="C:ribonucleoprotein complex"/>
    <property type="evidence" value="ECO:0007669"/>
    <property type="project" value="UniProtKB-KW"/>
</dbReference>
<dbReference type="InterPro" id="IPR035977">
    <property type="entry name" value="Ribosomal_bL36_sp"/>
</dbReference>
<dbReference type="Proteomes" id="UP000001064">
    <property type="component" value="Unassembled WGS sequence"/>
</dbReference>
<dbReference type="eggNOG" id="ENOG502RIIU">
    <property type="taxonomic scope" value="Eukaryota"/>
</dbReference>
<dbReference type="PROSITE" id="PS00828">
    <property type="entry name" value="RIBOSOMAL_L36"/>
    <property type="match status" value="1"/>
</dbReference>
<comment type="similarity">
    <text evidence="1 4">Belongs to the bacterial ribosomal protein bL36 family.</text>
</comment>
<reference evidence="6" key="1">
    <citation type="journal article" date="2011" name="Genome Biol.">
        <title>Comparative genomics of the social amoebae Dictyostelium discoideum and Dictyostelium purpureum.</title>
        <authorList>
            <consortium name="US DOE Joint Genome Institute (JGI-PGF)"/>
            <person name="Sucgang R."/>
            <person name="Kuo A."/>
            <person name="Tian X."/>
            <person name="Salerno W."/>
            <person name="Parikh A."/>
            <person name="Feasley C.L."/>
            <person name="Dalin E."/>
            <person name="Tu H."/>
            <person name="Huang E."/>
            <person name="Barry K."/>
            <person name="Lindquist E."/>
            <person name="Shapiro H."/>
            <person name="Bruce D."/>
            <person name="Schmutz J."/>
            <person name="Salamov A."/>
            <person name="Fey P."/>
            <person name="Gaudet P."/>
            <person name="Anjard C."/>
            <person name="Babu M.M."/>
            <person name="Basu S."/>
            <person name="Bushmanova Y."/>
            <person name="van der Wel H."/>
            <person name="Katoh-Kurasawa M."/>
            <person name="Dinh C."/>
            <person name="Coutinho P.M."/>
            <person name="Saito T."/>
            <person name="Elias M."/>
            <person name="Schaap P."/>
            <person name="Kay R.R."/>
            <person name="Henrissat B."/>
            <person name="Eichinger L."/>
            <person name="Rivero F."/>
            <person name="Putnam N.H."/>
            <person name="West C.M."/>
            <person name="Loomis W.F."/>
            <person name="Chisholm R.L."/>
            <person name="Shaulsky G."/>
            <person name="Strassmann J.E."/>
            <person name="Queller D.C."/>
            <person name="Kuspa A."/>
            <person name="Grigoriev I.V."/>
        </authorList>
    </citation>
    <scope>NUCLEOTIDE SEQUENCE [LARGE SCALE GENOMIC DNA]</scope>
    <source>
        <strain evidence="6">QSDP1</strain>
    </source>
</reference>
<dbReference type="GO" id="GO:0003735">
    <property type="term" value="F:structural constituent of ribosome"/>
    <property type="evidence" value="ECO:0007669"/>
    <property type="project" value="InterPro"/>
</dbReference>
<name>F0ZEW3_DICPU</name>
<evidence type="ECO:0000256" key="3">
    <source>
        <dbReference type="ARBA" id="ARBA00023274"/>
    </source>
</evidence>
<dbReference type="EMBL" id="GL870998">
    <property type="protein sequence ID" value="EGC37498.1"/>
    <property type="molecule type" value="Genomic_DNA"/>
</dbReference>
<evidence type="ECO:0000313" key="6">
    <source>
        <dbReference type="Proteomes" id="UP000001064"/>
    </source>
</evidence>
<dbReference type="SUPFAM" id="SSF57840">
    <property type="entry name" value="Ribosomal protein L36"/>
    <property type="match status" value="1"/>
</dbReference>
<dbReference type="NCBIfam" id="TIGR01022">
    <property type="entry name" value="rpmJ_bact"/>
    <property type="match status" value="1"/>
</dbReference>
<evidence type="ECO:0000256" key="4">
    <source>
        <dbReference type="RuleBase" id="RU000570"/>
    </source>
</evidence>
<keyword evidence="2 4" id="KW-0689">Ribosomal protein</keyword>
<dbReference type="OrthoDB" id="10265903at2759"/>
<evidence type="ECO:0000256" key="1">
    <source>
        <dbReference type="ARBA" id="ARBA00007645"/>
    </source>
</evidence>
<dbReference type="InParanoid" id="F0ZEW3"/>
<evidence type="ECO:0000313" key="5">
    <source>
        <dbReference type="EMBL" id="EGC37498.1"/>
    </source>
</evidence>
<protein>
    <recommendedName>
        <fullName evidence="4">Ribosomal protein</fullName>
    </recommendedName>
</protein>
<dbReference type="GO" id="GO:0006412">
    <property type="term" value="P:translation"/>
    <property type="evidence" value="ECO:0007669"/>
    <property type="project" value="InterPro"/>
</dbReference>
<organism evidence="5 6">
    <name type="scientific">Dictyostelium purpureum</name>
    <name type="common">Slime mold</name>
    <dbReference type="NCBI Taxonomy" id="5786"/>
    <lineage>
        <taxon>Eukaryota</taxon>
        <taxon>Amoebozoa</taxon>
        <taxon>Evosea</taxon>
        <taxon>Eumycetozoa</taxon>
        <taxon>Dictyostelia</taxon>
        <taxon>Dictyosteliales</taxon>
        <taxon>Dictyosteliaceae</taxon>
        <taxon>Dictyostelium</taxon>
    </lineage>
</organism>
<dbReference type="FunCoup" id="F0ZEW3">
    <property type="interactions" value="91"/>
</dbReference>
<dbReference type="InterPro" id="IPR000473">
    <property type="entry name" value="Ribosomal_bL36"/>
</dbReference>
<evidence type="ECO:0000256" key="2">
    <source>
        <dbReference type="ARBA" id="ARBA00022980"/>
    </source>
</evidence>
<dbReference type="Pfam" id="PF00444">
    <property type="entry name" value="Ribosomal_L36"/>
    <property type="match status" value="1"/>
</dbReference>
<dbReference type="RefSeq" id="XP_003285972.1">
    <property type="nucleotide sequence ID" value="XM_003285924.1"/>
</dbReference>
<dbReference type="HAMAP" id="MF_00251">
    <property type="entry name" value="Ribosomal_bL36"/>
    <property type="match status" value="1"/>
</dbReference>
<dbReference type="PANTHER" id="PTHR18804:SF16">
    <property type="entry name" value="RIBOSOMAL PROTEIN"/>
    <property type="match status" value="1"/>
</dbReference>